<protein>
    <submittedName>
        <fullName evidence="2">Acyl-CoA dehydrogenase family protein</fullName>
    </submittedName>
</protein>
<sequence>MRDYYKWAKEFSDKYIKPVAEEIDEKGKFPKEIFDKIKEEGFFKVLVPAE</sequence>
<dbReference type="Proteomes" id="UP001141458">
    <property type="component" value="Unassembled WGS sequence"/>
</dbReference>
<evidence type="ECO:0000313" key="3">
    <source>
        <dbReference type="Proteomes" id="UP001141458"/>
    </source>
</evidence>
<dbReference type="InterPro" id="IPR037069">
    <property type="entry name" value="AcylCoA_DH/ox_N_sf"/>
</dbReference>
<feature type="domain" description="Acyl-CoA dehydrogenase/oxidase N-terminal" evidence="1">
    <location>
        <begin position="6"/>
        <end position="50"/>
    </location>
</feature>
<gene>
    <name evidence="2" type="ORF">NND69_07060</name>
</gene>
<evidence type="ECO:0000259" key="1">
    <source>
        <dbReference type="Pfam" id="PF02771"/>
    </source>
</evidence>
<dbReference type="InterPro" id="IPR009100">
    <property type="entry name" value="AcylCoA_DH/oxidase_NM_dom_sf"/>
</dbReference>
<dbReference type="RefSeq" id="WP_269721150.1">
    <property type="nucleotide sequence ID" value="NZ_CP101408.1"/>
</dbReference>
<dbReference type="Gene3D" id="1.10.540.10">
    <property type="entry name" value="Acyl-CoA dehydrogenase/oxidase, N-terminal domain"/>
    <property type="match status" value="1"/>
</dbReference>
<organism evidence="2 3">
    <name type="scientific">Parvimonas micra</name>
    <dbReference type="NCBI Taxonomy" id="33033"/>
    <lineage>
        <taxon>Bacteria</taxon>
        <taxon>Bacillati</taxon>
        <taxon>Bacillota</taxon>
        <taxon>Tissierellia</taxon>
        <taxon>Tissierellales</taxon>
        <taxon>Peptoniphilaceae</taxon>
        <taxon>Parvimonas</taxon>
    </lineage>
</organism>
<dbReference type="AlphaFoldDB" id="A0A9X3KA55"/>
<name>A0A9X3KA55_9FIRM</name>
<dbReference type="SUPFAM" id="SSF56645">
    <property type="entry name" value="Acyl-CoA dehydrogenase NM domain-like"/>
    <property type="match status" value="1"/>
</dbReference>
<dbReference type="GO" id="GO:0016627">
    <property type="term" value="F:oxidoreductase activity, acting on the CH-CH group of donors"/>
    <property type="evidence" value="ECO:0007669"/>
    <property type="project" value="InterPro"/>
</dbReference>
<dbReference type="Pfam" id="PF02771">
    <property type="entry name" value="Acyl-CoA_dh_N"/>
    <property type="match status" value="1"/>
</dbReference>
<comment type="caution">
    <text evidence="2">The sequence shown here is derived from an EMBL/GenBank/DDBJ whole genome shotgun (WGS) entry which is preliminary data.</text>
</comment>
<dbReference type="GO" id="GO:0050660">
    <property type="term" value="F:flavin adenine dinucleotide binding"/>
    <property type="evidence" value="ECO:0007669"/>
    <property type="project" value="InterPro"/>
</dbReference>
<proteinExistence type="predicted"/>
<dbReference type="InterPro" id="IPR013786">
    <property type="entry name" value="AcylCoA_DH/ox_N"/>
</dbReference>
<reference evidence="2" key="1">
    <citation type="submission" date="2022-07" db="EMBL/GenBank/DDBJ databases">
        <title>Parvimonas micra travels from the subgingival sulcus of the human oral cavity to the colorectal adenocarcinoma.</title>
        <authorList>
            <person name="Conde-Perez K."/>
            <person name="Buetas E."/>
            <person name="Aja-Macaya P."/>
            <person name="Martin-De Arribas E."/>
            <person name="Iglesias-Corras I."/>
            <person name="Trigo-Tasende N."/>
            <person name="Nasser-Ali M."/>
            <person name="Estevez L.S."/>
            <person name="Rumbo-Feal S."/>
            <person name="Otero-Alen B."/>
            <person name="Noguera J.F."/>
            <person name="Concha A."/>
            <person name="Pardinas-Lopez S."/>
            <person name="Carda-Dieguez M."/>
            <person name="Gomez-Randulfe I."/>
            <person name="Martinez-Lago N."/>
            <person name="Ladra S."/>
            <person name="Aparicio L.A."/>
            <person name="Bou G."/>
            <person name="Mira A."/>
            <person name="Vallejo J.A."/>
            <person name="Poza M."/>
        </authorList>
    </citation>
    <scope>NUCLEOTIDE SEQUENCE</scope>
    <source>
        <strain evidence="2">PM79KC-AC-4</strain>
    </source>
</reference>
<evidence type="ECO:0000313" key="2">
    <source>
        <dbReference type="EMBL" id="MCZ7408104.1"/>
    </source>
</evidence>
<accession>A0A9X3KA55</accession>
<dbReference type="EMBL" id="JANDZV010000006">
    <property type="protein sequence ID" value="MCZ7408104.1"/>
    <property type="molecule type" value="Genomic_DNA"/>
</dbReference>